<feature type="region of interest" description="Disordered" evidence="1">
    <location>
        <begin position="155"/>
        <end position="190"/>
    </location>
</feature>
<feature type="compositionally biased region" description="Basic and acidic residues" evidence="1">
    <location>
        <begin position="169"/>
        <end position="190"/>
    </location>
</feature>
<evidence type="ECO:0008006" key="5">
    <source>
        <dbReference type="Google" id="ProtNLM"/>
    </source>
</evidence>
<keyword evidence="4" id="KW-1185">Reference proteome</keyword>
<dbReference type="AlphaFoldDB" id="A0AAQ4DY56"/>
<feature type="transmembrane region" description="Helical" evidence="2">
    <location>
        <begin position="89"/>
        <end position="108"/>
    </location>
</feature>
<evidence type="ECO:0000313" key="3">
    <source>
        <dbReference type="EMBL" id="KAK8767396.1"/>
    </source>
</evidence>
<keyword evidence="2" id="KW-1133">Transmembrane helix</keyword>
<comment type="caution">
    <text evidence="3">The sequence shown here is derived from an EMBL/GenBank/DDBJ whole genome shotgun (WGS) entry which is preliminary data.</text>
</comment>
<keyword evidence="2" id="KW-0812">Transmembrane</keyword>
<feature type="transmembrane region" description="Helical" evidence="2">
    <location>
        <begin position="37"/>
        <end position="69"/>
    </location>
</feature>
<keyword evidence="2" id="KW-0472">Membrane</keyword>
<dbReference type="InterPro" id="IPR004345">
    <property type="entry name" value="TB2_DP1_HVA22"/>
</dbReference>
<proteinExistence type="predicted"/>
<dbReference type="Proteomes" id="UP001321473">
    <property type="component" value="Unassembled WGS sequence"/>
</dbReference>
<evidence type="ECO:0000256" key="2">
    <source>
        <dbReference type="SAM" id="Phobius"/>
    </source>
</evidence>
<protein>
    <recommendedName>
        <fullName evidence="5">Receptor expression-enhancing protein</fullName>
    </recommendedName>
</protein>
<sequence>MAQELNDELGRLLRERGPIGQAMDKLERQTNVRREHLVYGAAGLVGFLFAMNIMSAFLCQLISTCWGVLGSVRALDHQDPVAMQKWASFWLIYAIVNVFCGWIVRLLARYTARIYLLKFLLLVWCALPIEFNGADYLYAQLLAHRLSRPMGLTAMSAKKSSSPPMPTAGDERREKSARSSVSPERRSAMV</sequence>
<dbReference type="EMBL" id="JARKHS020025498">
    <property type="protein sequence ID" value="KAK8767396.1"/>
    <property type="molecule type" value="Genomic_DNA"/>
</dbReference>
<gene>
    <name evidence="3" type="ORF">V5799_005817</name>
</gene>
<name>A0AAQ4DY56_AMBAM</name>
<accession>A0AAQ4DY56</accession>
<organism evidence="3 4">
    <name type="scientific">Amblyomma americanum</name>
    <name type="common">Lone star tick</name>
    <dbReference type="NCBI Taxonomy" id="6943"/>
    <lineage>
        <taxon>Eukaryota</taxon>
        <taxon>Metazoa</taxon>
        <taxon>Ecdysozoa</taxon>
        <taxon>Arthropoda</taxon>
        <taxon>Chelicerata</taxon>
        <taxon>Arachnida</taxon>
        <taxon>Acari</taxon>
        <taxon>Parasitiformes</taxon>
        <taxon>Ixodida</taxon>
        <taxon>Ixodoidea</taxon>
        <taxon>Ixodidae</taxon>
        <taxon>Amblyomminae</taxon>
        <taxon>Amblyomma</taxon>
    </lineage>
</organism>
<feature type="transmembrane region" description="Helical" evidence="2">
    <location>
        <begin position="115"/>
        <end position="139"/>
    </location>
</feature>
<evidence type="ECO:0000313" key="4">
    <source>
        <dbReference type="Proteomes" id="UP001321473"/>
    </source>
</evidence>
<dbReference type="Pfam" id="PF03134">
    <property type="entry name" value="TB2_DP1_HVA22"/>
    <property type="match status" value="1"/>
</dbReference>
<evidence type="ECO:0000256" key="1">
    <source>
        <dbReference type="SAM" id="MobiDB-lite"/>
    </source>
</evidence>
<reference evidence="3 4" key="1">
    <citation type="journal article" date="2023" name="Arcadia Sci">
        <title>De novo assembly of a long-read Amblyomma americanum tick genome.</title>
        <authorList>
            <person name="Chou S."/>
            <person name="Poskanzer K.E."/>
            <person name="Rollins M."/>
            <person name="Thuy-Boun P.S."/>
        </authorList>
    </citation>
    <scope>NUCLEOTIDE SEQUENCE [LARGE SCALE GENOMIC DNA]</scope>
    <source>
        <strain evidence="3">F_SG_1</strain>
        <tissue evidence="3">Salivary glands</tissue>
    </source>
</reference>